<feature type="chain" id="PRO_5046717144" evidence="6">
    <location>
        <begin position="23"/>
        <end position="411"/>
    </location>
</feature>
<evidence type="ECO:0000256" key="6">
    <source>
        <dbReference type="SAM" id="SignalP"/>
    </source>
</evidence>
<comment type="similarity">
    <text evidence="1 5">Belongs to the peptidase S8 family.</text>
</comment>
<keyword evidence="4 5" id="KW-0720">Serine protease</keyword>
<dbReference type="PANTHER" id="PTHR43806:SF11">
    <property type="entry name" value="CEREVISIN-RELATED"/>
    <property type="match status" value="1"/>
</dbReference>
<dbReference type="EMBL" id="JBELQC010000001">
    <property type="protein sequence ID" value="MFL9839786.1"/>
    <property type="molecule type" value="Genomic_DNA"/>
</dbReference>
<dbReference type="CDD" id="cd05561">
    <property type="entry name" value="Peptidases_S8_4"/>
    <property type="match status" value="1"/>
</dbReference>
<evidence type="ECO:0000256" key="2">
    <source>
        <dbReference type="ARBA" id="ARBA00022670"/>
    </source>
</evidence>
<evidence type="ECO:0000313" key="8">
    <source>
        <dbReference type="EMBL" id="MFL9839786.1"/>
    </source>
</evidence>
<dbReference type="Pfam" id="PF00082">
    <property type="entry name" value="Peptidase_S8"/>
    <property type="match status" value="1"/>
</dbReference>
<dbReference type="InterPro" id="IPR036852">
    <property type="entry name" value="Peptidase_S8/S53_dom_sf"/>
</dbReference>
<sequence>MTSMERTGLIAMALCLIGPAQAQLLPQLPRVGGVTDRVTRGLPEVGERLGDAQSLVRAQTERVRELVRRHPDRVAIDPDGNAVRANELIVLDADETVTQAATARGFRLIELVELDGLGVGYARFATPRGMGLTRALKQLRGVAGGREVSADPLYFASGGLGAPAAGSTIQVGSAKGRIGIVDGGVPAGTPGLARQQSFAQGGPRPNDHAAAVASLLTGGGGVRASAPGARLHVADVYGGDPAGGNAAAIGQALAWMARERVPVVVISLTGPRNPLLGRVVAAARRLGTVVVAAVGNEGPAAKPAYPASYPEAIAVTGVDARGRVLIEAGRAAKLDYAAPGADLFGLGVDGKARKLRGTSFAAPFVAARLSAQLGDKGIAAALAALDREAQGRGKRGLGRGVLCSDCATRPR</sequence>
<evidence type="ECO:0000256" key="3">
    <source>
        <dbReference type="ARBA" id="ARBA00022801"/>
    </source>
</evidence>
<name>A0ABW8YHP6_9SPHN</name>
<feature type="domain" description="Peptidase S8/S53" evidence="7">
    <location>
        <begin position="205"/>
        <end position="367"/>
    </location>
</feature>
<dbReference type="PANTHER" id="PTHR43806">
    <property type="entry name" value="PEPTIDASE S8"/>
    <property type="match status" value="1"/>
</dbReference>
<evidence type="ECO:0000313" key="9">
    <source>
        <dbReference type="Proteomes" id="UP001629244"/>
    </source>
</evidence>
<accession>A0ABW8YHP6</accession>
<organism evidence="8 9">
    <name type="scientific">Sphingomonas plantiphila</name>
    <dbReference type="NCBI Taxonomy" id="3163295"/>
    <lineage>
        <taxon>Bacteria</taxon>
        <taxon>Pseudomonadati</taxon>
        <taxon>Pseudomonadota</taxon>
        <taxon>Alphaproteobacteria</taxon>
        <taxon>Sphingomonadales</taxon>
        <taxon>Sphingomonadaceae</taxon>
        <taxon>Sphingomonas</taxon>
    </lineage>
</organism>
<feature type="active site" description="Charge relay system" evidence="5">
    <location>
        <position position="208"/>
    </location>
</feature>
<evidence type="ECO:0000256" key="1">
    <source>
        <dbReference type="ARBA" id="ARBA00011073"/>
    </source>
</evidence>
<reference evidence="8 9" key="1">
    <citation type="submission" date="2024-06" db="EMBL/GenBank/DDBJ databases">
        <authorList>
            <person name="Kaempfer P."/>
            <person name="Viver T."/>
        </authorList>
    </citation>
    <scope>NUCLEOTIDE SEQUENCE [LARGE SCALE GENOMIC DNA]</scope>
    <source>
        <strain evidence="8 9">ST-64</strain>
    </source>
</reference>
<keyword evidence="9" id="KW-1185">Reference proteome</keyword>
<feature type="active site" description="Charge relay system" evidence="5">
    <location>
        <position position="359"/>
    </location>
</feature>
<feature type="signal peptide" evidence="6">
    <location>
        <begin position="1"/>
        <end position="22"/>
    </location>
</feature>
<keyword evidence="6" id="KW-0732">Signal</keyword>
<dbReference type="InterPro" id="IPR000209">
    <property type="entry name" value="Peptidase_S8/S53_dom"/>
</dbReference>
<feature type="active site" description="Charge relay system" evidence="5">
    <location>
        <position position="182"/>
    </location>
</feature>
<evidence type="ECO:0000259" key="7">
    <source>
        <dbReference type="Pfam" id="PF00082"/>
    </source>
</evidence>
<proteinExistence type="inferred from homology"/>
<comment type="caution">
    <text evidence="8">The sequence shown here is derived from an EMBL/GenBank/DDBJ whole genome shotgun (WGS) entry which is preliminary data.</text>
</comment>
<dbReference type="Proteomes" id="UP001629244">
    <property type="component" value="Unassembled WGS sequence"/>
</dbReference>
<dbReference type="SUPFAM" id="SSF52743">
    <property type="entry name" value="Subtilisin-like"/>
    <property type="match status" value="1"/>
</dbReference>
<keyword evidence="3 5" id="KW-0378">Hydrolase</keyword>
<dbReference type="Gene3D" id="3.40.50.200">
    <property type="entry name" value="Peptidase S8/S53 domain"/>
    <property type="match status" value="1"/>
</dbReference>
<gene>
    <name evidence="8" type="ORF">ABS767_02315</name>
</gene>
<dbReference type="PROSITE" id="PS51892">
    <property type="entry name" value="SUBTILASE"/>
    <property type="match status" value="1"/>
</dbReference>
<evidence type="ECO:0000256" key="5">
    <source>
        <dbReference type="PROSITE-ProRule" id="PRU01240"/>
    </source>
</evidence>
<evidence type="ECO:0000256" key="4">
    <source>
        <dbReference type="ARBA" id="ARBA00022825"/>
    </source>
</evidence>
<protein>
    <submittedName>
        <fullName evidence="8">S8 family serine peptidase</fullName>
    </submittedName>
</protein>
<dbReference type="InterPro" id="IPR050131">
    <property type="entry name" value="Peptidase_S8_subtilisin-like"/>
</dbReference>
<keyword evidence="2 5" id="KW-0645">Protease</keyword>
<dbReference type="RefSeq" id="WP_408076750.1">
    <property type="nucleotide sequence ID" value="NZ_JBELQC010000001.1"/>
</dbReference>